<comment type="caution">
    <text evidence="5">The sequence shown here is derived from an EMBL/GenBank/DDBJ whole genome shotgun (WGS) entry which is preliminary data.</text>
</comment>
<evidence type="ECO:0000256" key="1">
    <source>
        <dbReference type="ARBA" id="ARBA00010838"/>
    </source>
</evidence>
<dbReference type="Pfam" id="PF00232">
    <property type="entry name" value="Glyco_hydro_1"/>
    <property type="match status" value="3"/>
</dbReference>
<dbReference type="GO" id="GO:0005975">
    <property type="term" value="P:carbohydrate metabolic process"/>
    <property type="evidence" value="ECO:0007669"/>
    <property type="project" value="InterPro"/>
</dbReference>
<keyword evidence="2" id="KW-0378">Hydrolase</keyword>
<sequence length="354" mass="40518">MTVPKVVPYDFGRHLTRHDFPTGFLFGGATSAYQVEGAYNVGGRGMTNWDAWSLMKPGKVLDGGNGCRAIDHYHNIKEDVKLMKDMGIETYRFSISWTRILPGGQLSTGVNKEGVKFYNDMIDLLIEARIEPIATIFHFDTPRSLQDEIFYMIQCGMNAQAVQGGKIGIVVVRLYLPVGTFHYSEKKEDKEAAVRAVEFMLGWFVQPLVSGEYPDSIANARERAAAQVYGKGEEETYKKKQPHDPTNYYTDQEVEFHTSKNGIPIGPQGWMKRTSSSLVQIALKDDYRIKYHQQHLAYIKRAIDEDKVNVKGYAVWSIFDNYERAAGWYMNFLNKKKLPGHFWNPRKFTRVQRA</sequence>
<comment type="similarity">
    <text evidence="1 4">Belongs to the glycosyl hydrolase 1 family.</text>
</comment>
<keyword evidence="6" id="KW-1185">Reference proteome</keyword>
<dbReference type="EMBL" id="BKCP01006183">
    <property type="protein sequence ID" value="GER41774.1"/>
    <property type="molecule type" value="Genomic_DNA"/>
</dbReference>
<dbReference type="Proteomes" id="UP000325081">
    <property type="component" value="Unassembled WGS sequence"/>
</dbReference>
<dbReference type="OrthoDB" id="912219at2759"/>
<dbReference type="InterPro" id="IPR033132">
    <property type="entry name" value="GH_1_N_CS"/>
</dbReference>
<evidence type="ECO:0000313" key="5">
    <source>
        <dbReference type="EMBL" id="GER41774.1"/>
    </source>
</evidence>
<evidence type="ECO:0000256" key="2">
    <source>
        <dbReference type="ARBA" id="ARBA00022801"/>
    </source>
</evidence>
<evidence type="ECO:0000256" key="3">
    <source>
        <dbReference type="ARBA" id="ARBA00023295"/>
    </source>
</evidence>
<dbReference type="InterPro" id="IPR001360">
    <property type="entry name" value="Glyco_hydro_1"/>
</dbReference>
<proteinExistence type="inferred from homology"/>
<dbReference type="InterPro" id="IPR017853">
    <property type="entry name" value="GH"/>
</dbReference>
<dbReference type="GO" id="GO:0008422">
    <property type="term" value="F:beta-glucosidase activity"/>
    <property type="evidence" value="ECO:0007669"/>
    <property type="project" value="UniProtKB-ARBA"/>
</dbReference>
<dbReference type="PANTHER" id="PTHR10353:SF137">
    <property type="entry name" value="MYROSINASE 3-RELATED"/>
    <property type="match status" value="1"/>
</dbReference>
<evidence type="ECO:0000256" key="4">
    <source>
        <dbReference type="RuleBase" id="RU003690"/>
    </source>
</evidence>
<reference evidence="6" key="1">
    <citation type="journal article" date="2019" name="Curr. Biol.">
        <title>Genome Sequence of Striga asiatica Provides Insight into the Evolution of Plant Parasitism.</title>
        <authorList>
            <person name="Yoshida S."/>
            <person name="Kim S."/>
            <person name="Wafula E.K."/>
            <person name="Tanskanen J."/>
            <person name="Kim Y.M."/>
            <person name="Honaas L."/>
            <person name="Yang Z."/>
            <person name="Spallek T."/>
            <person name="Conn C.E."/>
            <person name="Ichihashi Y."/>
            <person name="Cheong K."/>
            <person name="Cui S."/>
            <person name="Der J.P."/>
            <person name="Gundlach H."/>
            <person name="Jiao Y."/>
            <person name="Hori C."/>
            <person name="Ishida J.K."/>
            <person name="Kasahara H."/>
            <person name="Kiba T."/>
            <person name="Kim M.S."/>
            <person name="Koo N."/>
            <person name="Laohavisit A."/>
            <person name="Lee Y.H."/>
            <person name="Lumba S."/>
            <person name="McCourt P."/>
            <person name="Mortimer J.C."/>
            <person name="Mutuku J.M."/>
            <person name="Nomura T."/>
            <person name="Sasaki-Sekimoto Y."/>
            <person name="Seto Y."/>
            <person name="Wang Y."/>
            <person name="Wakatake T."/>
            <person name="Sakakibara H."/>
            <person name="Demura T."/>
            <person name="Yamaguchi S."/>
            <person name="Yoneyama K."/>
            <person name="Manabe R.I."/>
            <person name="Nelson D.C."/>
            <person name="Schulman A.H."/>
            <person name="Timko M.P."/>
            <person name="dePamphilis C.W."/>
            <person name="Choi D."/>
            <person name="Shirasu K."/>
        </authorList>
    </citation>
    <scope>NUCLEOTIDE SEQUENCE [LARGE SCALE GENOMIC DNA]</scope>
    <source>
        <strain evidence="6">cv. UVA1</strain>
    </source>
</reference>
<accession>A0A5A7Q9P0</accession>
<dbReference type="Gene3D" id="3.20.20.80">
    <property type="entry name" value="Glycosidases"/>
    <property type="match status" value="3"/>
</dbReference>
<gene>
    <name evidence="5" type="ORF">STAS_18507</name>
</gene>
<dbReference type="PANTHER" id="PTHR10353">
    <property type="entry name" value="GLYCOSYL HYDROLASE"/>
    <property type="match status" value="1"/>
</dbReference>
<dbReference type="AlphaFoldDB" id="A0A5A7Q9P0"/>
<dbReference type="SUPFAM" id="SSF51445">
    <property type="entry name" value="(Trans)glycosidases"/>
    <property type="match status" value="1"/>
</dbReference>
<name>A0A5A7Q9P0_STRAF</name>
<organism evidence="5 6">
    <name type="scientific">Striga asiatica</name>
    <name type="common">Asiatic witchweed</name>
    <name type="synonym">Buchnera asiatica</name>
    <dbReference type="NCBI Taxonomy" id="4170"/>
    <lineage>
        <taxon>Eukaryota</taxon>
        <taxon>Viridiplantae</taxon>
        <taxon>Streptophyta</taxon>
        <taxon>Embryophyta</taxon>
        <taxon>Tracheophyta</taxon>
        <taxon>Spermatophyta</taxon>
        <taxon>Magnoliopsida</taxon>
        <taxon>eudicotyledons</taxon>
        <taxon>Gunneridae</taxon>
        <taxon>Pentapetalae</taxon>
        <taxon>asterids</taxon>
        <taxon>lamiids</taxon>
        <taxon>Lamiales</taxon>
        <taxon>Orobanchaceae</taxon>
        <taxon>Buchnereae</taxon>
        <taxon>Striga</taxon>
    </lineage>
</organism>
<keyword evidence="3" id="KW-0326">Glycosidase</keyword>
<protein>
    <submittedName>
        <fullName evidence="5">Beta-glucosidase</fullName>
    </submittedName>
</protein>
<feature type="non-terminal residue" evidence="5">
    <location>
        <position position="354"/>
    </location>
</feature>
<evidence type="ECO:0000313" key="6">
    <source>
        <dbReference type="Proteomes" id="UP000325081"/>
    </source>
</evidence>
<dbReference type="PROSITE" id="PS00653">
    <property type="entry name" value="GLYCOSYL_HYDROL_F1_2"/>
    <property type="match status" value="1"/>
</dbReference>